<evidence type="ECO:0000259" key="1">
    <source>
        <dbReference type="Pfam" id="PF13274"/>
    </source>
</evidence>
<sequence>MTKNIIDIAAAIHHLYQKVFQEDDLTEMKMHKLLYFAQKEHYRNFGQWLFDDDFEGWIHGPVNKKVRNAFKSLHEFDIDSLDLNEEYTIREVVHEYGKHSAGVLRNKSHDDFAYKRSRTNLSEDDPGQNIMNKEDILFDIQEEEIENDSESLC</sequence>
<dbReference type="Pfam" id="PF13274">
    <property type="entry name" value="SocA_Panacea"/>
    <property type="match status" value="1"/>
</dbReference>
<gene>
    <name evidence="2" type="ORF">CR203_06455</name>
</gene>
<keyword evidence="3" id="KW-1185">Reference proteome</keyword>
<dbReference type="RefSeq" id="WP_110938465.1">
    <property type="nucleotide sequence ID" value="NZ_KZ614147.1"/>
</dbReference>
<feature type="domain" description="Antitoxin SocA-like Panacea" evidence="1">
    <location>
        <begin position="32"/>
        <end position="111"/>
    </location>
</feature>
<evidence type="ECO:0000313" key="3">
    <source>
        <dbReference type="Proteomes" id="UP000281498"/>
    </source>
</evidence>
<proteinExistence type="predicted"/>
<name>A0A3A9KK13_9BACI</name>
<evidence type="ECO:0000313" key="2">
    <source>
        <dbReference type="EMBL" id="RKL68125.1"/>
    </source>
</evidence>
<dbReference type="EMBL" id="PDOE01000002">
    <property type="protein sequence ID" value="RKL68125.1"/>
    <property type="molecule type" value="Genomic_DNA"/>
</dbReference>
<protein>
    <recommendedName>
        <fullName evidence="1">Antitoxin SocA-like Panacea domain-containing protein</fullName>
    </recommendedName>
</protein>
<dbReference type="Proteomes" id="UP000281498">
    <property type="component" value="Unassembled WGS sequence"/>
</dbReference>
<organism evidence="2 3">
    <name type="scientific">Salipaludibacillus neizhouensis</name>
    <dbReference type="NCBI Taxonomy" id="885475"/>
    <lineage>
        <taxon>Bacteria</taxon>
        <taxon>Bacillati</taxon>
        <taxon>Bacillota</taxon>
        <taxon>Bacilli</taxon>
        <taxon>Bacillales</taxon>
        <taxon>Bacillaceae</taxon>
    </lineage>
</organism>
<dbReference type="InterPro" id="IPR025272">
    <property type="entry name" value="SocA_Panacea"/>
</dbReference>
<accession>A0A3A9KK13</accession>
<reference evidence="2 3" key="1">
    <citation type="submission" date="2017-10" db="EMBL/GenBank/DDBJ databases">
        <title>Bacillus sp. nov., a halophilic bacterium isolated from a Keqin Lake.</title>
        <authorList>
            <person name="Wang H."/>
        </authorList>
    </citation>
    <scope>NUCLEOTIDE SEQUENCE [LARGE SCALE GENOMIC DNA]</scope>
    <source>
        <strain evidence="2 3">KCTC 13187</strain>
    </source>
</reference>
<dbReference type="OrthoDB" id="9799173at2"/>
<comment type="caution">
    <text evidence="2">The sequence shown here is derived from an EMBL/GenBank/DDBJ whole genome shotgun (WGS) entry which is preliminary data.</text>
</comment>
<dbReference type="AlphaFoldDB" id="A0A3A9KK13"/>